<reference evidence="2" key="1">
    <citation type="submission" date="2017-09" db="EMBL/GenBank/DDBJ databases">
        <title>Depth-based differentiation of microbial function through sediment-hosted aquifers and enrichment of novel symbionts in the deep terrestrial subsurface.</title>
        <authorList>
            <person name="Probst A.J."/>
            <person name="Ladd B."/>
            <person name="Jarett J.K."/>
            <person name="Geller-Mcgrath D.E."/>
            <person name="Sieber C.M.K."/>
            <person name="Emerson J.B."/>
            <person name="Anantharaman K."/>
            <person name="Thomas B.C."/>
            <person name="Malmstrom R."/>
            <person name="Stieglmeier M."/>
            <person name="Klingl A."/>
            <person name="Woyke T."/>
            <person name="Ryan C.M."/>
            <person name="Banfield J.F."/>
        </authorList>
    </citation>
    <scope>NUCLEOTIDE SEQUENCE [LARGE SCALE GENOMIC DNA]</scope>
</reference>
<organism evidence="1 2">
    <name type="scientific">candidate division WWE3 bacterium CG08_land_8_20_14_0_20_41_15</name>
    <dbReference type="NCBI Taxonomy" id="1975086"/>
    <lineage>
        <taxon>Bacteria</taxon>
        <taxon>Katanobacteria</taxon>
    </lineage>
</organism>
<gene>
    <name evidence="1" type="ORF">COT51_00510</name>
</gene>
<evidence type="ECO:0000313" key="2">
    <source>
        <dbReference type="Proteomes" id="UP000231098"/>
    </source>
</evidence>
<name>A0A2H0XAA7_UNCKA</name>
<proteinExistence type="predicted"/>
<protein>
    <submittedName>
        <fullName evidence="1">Uncharacterized protein</fullName>
    </submittedName>
</protein>
<dbReference type="Proteomes" id="UP000231098">
    <property type="component" value="Unassembled WGS sequence"/>
</dbReference>
<accession>A0A2H0XAA7</accession>
<comment type="caution">
    <text evidence="1">The sequence shown here is derived from an EMBL/GenBank/DDBJ whole genome shotgun (WGS) entry which is preliminary data.</text>
</comment>
<dbReference type="EMBL" id="PEYV01000010">
    <property type="protein sequence ID" value="PIS21864.1"/>
    <property type="molecule type" value="Genomic_DNA"/>
</dbReference>
<sequence>MKYAYTLTIQVSPQNDVKVKFTVIRKGQLSQEQLLRIGTTAYALRIKRIDIRYGSSKHPSATLVITSGAPASTRTFQRNAGRDSPWKELI</sequence>
<dbReference type="AlphaFoldDB" id="A0A2H0XAA7"/>
<evidence type="ECO:0000313" key="1">
    <source>
        <dbReference type="EMBL" id="PIS21864.1"/>
    </source>
</evidence>